<dbReference type="InterPro" id="IPR003615">
    <property type="entry name" value="HNH_nuc"/>
</dbReference>
<dbReference type="PANTHER" id="PTHR33877:SF1">
    <property type="entry name" value="TYPE IV METHYL-DIRECTED RESTRICTION ENZYME ECOKMCRA"/>
    <property type="match status" value="1"/>
</dbReference>
<dbReference type="PANTHER" id="PTHR33877">
    <property type="entry name" value="SLL1193 PROTEIN"/>
    <property type="match status" value="1"/>
</dbReference>
<feature type="domain" description="HNH nuclease" evidence="1">
    <location>
        <begin position="6"/>
        <end position="61"/>
    </location>
</feature>
<name>A0A975B314_9BACT</name>
<dbReference type="InterPro" id="IPR002711">
    <property type="entry name" value="HNH"/>
</dbReference>
<keyword evidence="2" id="KW-0378">Hydrolase</keyword>
<protein>
    <submittedName>
        <fullName evidence="2">HNH endonuclease domain-containing protein</fullName>
    </submittedName>
</protein>
<proteinExistence type="predicted"/>
<dbReference type="Proteomes" id="UP000663720">
    <property type="component" value="Chromosome"/>
</dbReference>
<dbReference type="KEGG" id="dli:dnl_00626"/>
<dbReference type="InterPro" id="IPR052892">
    <property type="entry name" value="NA-targeting_endonuclease"/>
</dbReference>
<evidence type="ECO:0000313" key="2">
    <source>
        <dbReference type="EMBL" id="QTA77866.1"/>
    </source>
</evidence>
<dbReference type="RefSeq" id="WP_207689792.1">
    <property type="nucleotide sequence ID" value="NZ_CP061799.1"/>
</dbReference>
<keyword evidence="3" id="KW-1185">Reference proteome</keyword>
<dbReference type="SMART" id="SM00507">
    <property type="entry name" value="HNHc"/>
    <property type="match status" value="1"/>
</dbReference>
<keyword evidence="2" id="KW-0255">Endonuclease</keyword>
<organism evidence="2 3">
    <name type="scientific">Desulfonema limicola</name>
    <dbReference type="NCBI Taxonomy" id="45656"/>
    <lineage>
        <taxon>Bacteria</taxon>
        <taxon>Pseudomonadati</taxon>
        <taxon>Thermodesulfobacteriota</taxon>
        <taxon>Desulfobacteria</taxon>
        <taxon>Desulfobacterales</taxon>
        <taxon>Desulfococcaceae</taxon>
        <taxon>Desulfonema</taxon>
    </lineage>
</organism>
<dbReference type="EMBL" id="CP061799">
    <property type="protein sequence ID" value="QTA77866.1"/>
    <property type="molecule type" value="Genomic_DNA"/>
</dbReference>
<accession>A0A975B314</accession>
<dbReference type="CDD" id="cd00085">
    <property type="entry name" value="HNHc"/>
    <property type="match status" value="1"/>
</dbReference>
<dbReference type="GO" id="GO:0003676">
    <property type="term" value="F:nucleic acid binding"/>
    <property type="evidence" value="ECO:0007669"/>
    <property type="project" value="InterPro"/>
</dbReference>
<evidence type="ECO:0000259" key="1">
    <source>
        <dbReference type="SMART" id="SM00507"/>
    </source>
</evidence>
<reference evidence="2" key="1">
    <citation type="journal article" date="2021" name="Microb. Physiol.">
        <title>Proteogenomic Insights into the Physiology of Marine, Sulfate-Reducing, Filamentous Desulfonema limicola and Desulfonema magnum.</title>
        <authorList>
            <person name="Schnaars V."/>
            <person name="Wohlbrand L."/>
            <person name="Scheve S."/>
            <person name="Hinrichs C."/>
            <person name="Reinhardt R."/>
            <person name="Rabus R."/>
        </authorList>
    </citation>
    <scope>NUCLEOTIDE SEQUENCE</scope>
    <source>
        <strain evidence="2">5ac10</strain>
    </source>
</reference>
<dbReference type="GO" id="GO:0004519">
    <property type="term" value="F:endonuclease activity"/>
    <property type="evidence" value="ECO:0007669"/>
    <property type="project" value="UniProtKB-KW"/>
</dbReference>
<dbReference type="Gene3D" id="1.10.30.50">
    <property type="match status" value="1"/>
</dbReference>
<dbReference type="GO" id="GO:0008270">
    <property type="term" value="F:zinc ion binding"/>
    <property type="evidence" value="ECO:0007669"/>
    <property type="project" value="InterPro"/>
</dbReference>
<dbReference type="AlphaFoldDB" id="A0A975B314"/>
<gene>
    <name evidence="2" type="ORF">dnl_00626</name>
</gene>
<sequence>MSINSELRTLLEKRDKRRCLYCLTTEDNCGLRMHVDHIIPVSVGGNTIPENLCLACFSCNVYKSAKQVWKDPLTQEIVTLFHPLKQNWIEHFTWDETKTKITGLSSCGRATIEALKMNNSTVVNARKRWVSAGWHPPDL</sequence>
<dbReference type="Pfam" id="PF01844">
    <property type="entry name" value="HNH"/>
    <property type="match status" value="1"/>
</dbReference>
<evidence type="ECO:0000313" key="3">
    <source>
        <dbReference type="Proteomes" id="UP000663720"/>
    </source>
</evidence>
<keyword evidence="2" id="KW-0540">Nuclease</keyword>